<evidence type="ECO:0000313" key="17">
    <source>
        <dbReference type="Proteomes" id="UP000460718"/>
    </source>
</evidence>
<evidence type="ECO:0000313" key="6">
    <source>
        <dbReference type="EMBL" id="KAE9120974.1"/>
    </source>
</evidence>
<evidence type="ECO:0000313" key="5">
    <source>
        <dbReference type="EMBL" id="KAE9111175.1"/>
    </source>
</evidence>
<keyword evidence="12" id="KW-1185">Reference proteome</keyword>
<dbReference type="AlphaFoldDB" id="A0A6A3SNN3"/>
<dbReference type="Proteomes" id="UP000488956">
    <property type="component" value="Unassembled WGS sequence"/>
</dbReference>
<evidence type="ECO:0000313" key="9">
    <source>
        <dbReference type="EMBL" id="KAE9231562.1"/>
    </source>
</evidence>
<name>A0A6A3SNN3_9STRA</name>
<evidence type="ECO:0000313" key="2">
    <source>
        <dbReference type="EMBL" id="KAE8931473.1"/>
    </source>
</evidence>
<sequence length="34" mass="3895">MDTDEIAAFDDFEDLAELSSEDEDNNQDSAFECY</sequence>
<dbReference type="EMBL" id="QXGE01000573">
    <property type="protein sequence ID" value="KAE9308637.1"/>
    <property type="molecule type" value="Genomic_DNA"/>
</dbReference>
<dbReference type="EMBL" id="QXGD01000617">
    <property type="protein sequence ID" value="KAE9231562.1"/>
    <property type="molecule type" value="Genomic_DNA"/>
</dbReference>
<feature type="compositionally biased region" description="Acidic residues" evidence="1">
    <location>
        <begin position="1"/>
        <end position="26"/>
    </location>
</feature>
<proteinExistence type="predicted"/>
<dbReference type="EMBL" id="QXGB01001408">
    <property type="protein sequence ID" value="KAE9191291.1"/>
    <property type="molecule type" value="Genomic_DNA"/>
</dbReference>
<evidence type="ECO:0000313" key="14">
    <source>
        <dbReference type="Proteomes" id="UP000440367"/>
    </source>
</evidence>
<comment type="caution">
    <text evidence="6">The sequence shown here is derived from an EMBL/GenBank/DDBJ whole genome shotgun (WGS) entry which is preliminary data.</text>
</comment>
<dbReference type="EMBL" id="QXFZ01000585">
    <property type="protein sequence ID" value="KAE9111175.1"/>
    <property type="molecule type" value="Genomic_DNA"/>
</dbReference>
<dbReference type="EMBL" id="QXFX01001013">
    <property type="protein sequence ID" value="KAE9098632.1"/>
    <property type="molecule type" value="Genomic_DNA"/>
</dbReference>
<dbReference type="Proteomes" id="UP000476176">
    <property type="component" value="Unassembled WGS sequence"/>
</dbReference>
<evidence type="ECO:0000313" key="4">
    <source>
        <dbReference type="EMBL" id="KAE9098632.1"/>
    </source>
</evidence>
<organism evidence="6 15">
    <name type="scientific">Phytophthora fragariae</name>
    <dbReference type="NCBI Taxonomy" id="53985"/>
    <lineage>
        <taxon>Eukaryota</taxon>
        <taxon>Sar</taxon>
        <taxon>Stramenopiles</taxon>
        <taxon>Oomycota</taxon>
        <taxon>Peronosporomycetes</taxon>
        <taxon>Peronosporales</taxon>
        <taxon>Peronosporaceae</taxon>
        <taxon>Phytophthora</taxon>
    </lineage>
</organism>
<evidence type="ECO:0000313" key="13">
    <source>
        <dbReference type="Proteomes" id="UP000437068"/>
    </source>
</evidence>
<dbReference type="Proteomes" id="UP000441208">
    <property type="component" value="Unassembled WGS sequence"/>
</dbReference>
<dbReference type="EMBL" id="QXGC01001205">
    <property type="protein sequence ID" value="KAE9208560.1"/>
    <property type="molecule type" value="Genomic_DNA"/>
</dbReference>
<evidence type="ECO:0000313" key="12">
    <source>
        <dbReference type="Proteomes" id="UP000433483"/>
    </source>
</evidence>
<protein>
    <submittedName>
        <fullName evidence="6">Uncharacterized protein</fullName>
    </submittedName>
</protein>
<dbReference type="EMBL" id="QXGA01001366">
    <property type="protein sequence ID" value="KAE9120974.1"/>
    <property type="molecule type" value="Genomic_DNA"/>
</dbReference>
<evidence type="ECO:0000313" key="15">
    <source>
        <dbReference type="Proteomes" id="UP000440732"/>
    </source>
</evidence>
<dbReference type="Proteomes" id="UP000437068">
    <property type="component" value="Unassembled WGS sequence"/>
</dbReference>
<reference evidence="11 12" key="1">
    <citation type="submission" date="2018-08" db="EMBL/GenBank/DDBJ databases">
        <title>Genomic investigation of the strawberry pathogen Phytophthora fragariae indicates pathogenicity is determined by transcriptional variation in three key races.</title>
        <authorList>
            <person name="Adams T.M."/>
            <person name="Armitage A.D."/>
            <person name="Sobczyk M.K."/>
            <person name="Bates H.J."/>
            <person name="Dunwell J.M."/>
            <person name="Nellist C.F."/>
            <person name="Harrison R.J."/>
        </authorList>
    </citation>
    <scope>NUCLEOTIDE SEQUENCE [LARGE SCALE GENOMIC DNA]</scope>
    <source>
        <strain evidence="10 13">A4</strain>
        <strain evidence="9 14">BC-1</strain>
        <strain evidence="8 18">BC-23</strain>
        <strain evidence="7 12">NOV-27</strain>
        <strain evidence="6 15">NOV-5</strain>
        <strain evidence="5 16">NOV-71</strain>
        <strain evidence="2 11">NOV-9</strain>
        <strain evidence="4 19">ONT-3</strain>
        <strain evidence="3 17">SCRP245</strain>
    </source>
</reference>
<evidence type="ECO:0000313" key="19">
    <source>
        <dbReference type="Proteomes" id="UP000488956"/>
    </source>
</evidence>
<evidence type="ECO:0000313" key="16">
    <source>
        <dbReference type="Proteomes" id="UP000441208"/>
    </source>
</evidence>
<evidence type="ECO:0000313" key="18">
    <source>
        <dbReference type="Proteomes" id="UP000476176"/>
    </source>
</evidence>
<accession>A0A6A3SNN3</accession>
<dbReference type="Proteomes" id="UP000460718">
    <property type="component" value="Unassembled WGS sequence"/>
</dbReference>
<dbReference type="Proteomes" id="UP000440367">
    <property type="component" value="Unassembled WGS sequence"/>
</dbReference>
<feature type="region of interest" description="Disordered" evidence="1">
    <location>
        <begin position="1"/>
        <end position="34"/>
    </location>
</feature>
<dbReference type="EMBL" id="QXGF01001236">
    <property type="protein sequence ID" value="KAE8931473.1"/>
    <property type="molecule type" value="Genomic_DNA"/>
</dbReference>
<dbReference type="Proteomes" id="UP000433483">
    <property type="component" value="Unassembled WGS sequence"/>
</dbReference>
<evidence type="ECO:0000313" key="3">
    <source>
        <dbReference type="EMBL" id="KAE9007089.1"/>
    </source>
</evidence>
<dbReference type="Proteomes" id="UP000440732">
    <property type="component" value="Unassembled WGS sequence"/>
</dbReference>
<evidence type="ECO:0000313" key="7">
    <source>
        <dbReference type="EMBL" id="KAE9191291.1"/>
    </source>
</evidence>
<gene>
    <name evidence="10" type="ORF">PF001_g11071</name>
    <name evidence="9" type="ORF">PF002_g12654</name>
    <name evidence="8" type="ORF">PF004_g16725</name>
    <name evidence="7" type="ORF">PF005_g18910</name>
    <name evidence="6" type="ORF">PF006_g18011</name>
    <name evidence="5" type="ORF">PF007_g11573</name>
    <name evidence="2" type="ORF">PF009_g18464</name>
    <name evidence="4" type="ORF">PF010_g15484</name>
    <name evidence="3" type="ORF">PF011_g11281</name>
</gene>
<evidence type="ECO:0000256" key="1">
    <source>
        <dbReference type="SAM" id="MobiDB-lite"/>
    </source>
</evidence>
<evidence type="ECO:0000313" key="10">
    <source>
        <dbReference type="EMBL" id="KAE9308637.1"/>
    </source>
</evidence>
<dbReference type="Proteomes" id="UP000429523">
    <property type="component" value="Unassembled WGS sequence"/>
</dbReference>
<dbReference type="EMBL" id="QXFW01000622">
    <property type="protein sequence ID" value="KAE9007089.1"/>
    <property type="molecule type" value="Genomic_DNA"/>
</dbReference>
<evidence type="ECO:0000313" key="11">
    <source>
        <dbReference type="Proteomes" id="UP000429523"/>
    </source>
</evidence>
<evidence type="ECO:0000313" key="8">
    <source>
        <dbReference type="EMBL" id="KAE9208560.1"/>
    </source>
</evidence>